<dbReference type="PANTHER" id="PTHR46203:SF1">
    <property type="entry name" value="MITOCHONDRIAL TRANSLATION RELEASE FACTOR IN RESCUE"/>
    <property type="match status" value="1"/>
</dbReference>
<accession>B6JVA1</accession>
<dbReference type="EMBL" id="KE651166">
    <property type="protein sequence ID" value="EEB05302.1"/>
    <property type="molecule type" value="Genomic_DNA"/>
</dbReference>
<dbReference type="HOGENOM" id="CLU_089470_4_4_1"/>
<reference evidence="7 9" key="1">
    <citation type="journal article" date="2011" name="Science">
        <title>Comparative functional genomics of the fission yeasts.</title>
        <authorList>
            <person name="Rhind N."/>
            <person name="Chen Z."/>
            <person name="Yassour M."/>
            <person name="Thompson D.A."/>
            <person name="Haas B.J."/>
            <person name="Habib N."/>
            <person name="Wapinski I."/>
            <person name="Roy S."/>
            <person name="Lin M.F."/>
            <person name="Heiman D.I."/>
            <person name="Young S.K."/>
            <person name="Furuya K."/>
            <person name="Guo Y."/>
            <person name="Pidoux A."/>
            <person name="Chen H.M."/>
            <person name="Robbertse B."/>
            <person name="Goldberg J.M."/>
            <person name="Aoki K."/>
            <person name="Bayne E.H."/>
            <person name="Berlin A.M."/>
            <person name="Desjardins C.A."/>
            <person name="Dobbs E."/>
            <person name="Dukaj L."/>
            <person name="Fan L."/>
            <person name="FitzGerald M.G."/>
            <person name="French C."/>
            <person name="Gujja S."/>
            <person name="Hansen K."/>
            <person name="Keifenheim D."/>
            <person name="Levin J.Z."/>
            <person name="Mosher R.A."/>
            <person name="Mueller C.A."/>
            <person name="Pfiffner J."/>
            <person name="Priest M."/>
            <person name="Russ C."/>
            <person name="Smialowska A."/>
            <person name="Swoboda P."/>
            <person name="Sykes S.M."/>
            <person name="Vaughn M."/>
            <person name="Vengrova S."/>
            <person name="Yoder R."/>
            <person name="Zeng Q."/>
            <person name="Allshire R."/>
            <person name="Baulcombe D."/>
            <person name="Birren B.W."/>
            <person name="Brown W."/>
            <person name="Ekwall K."/>
            <person name="Kellis M."/>
            <person name="Leatherwood J."/>
            <person name="Levin H."/>
            <person name="Margalit H."/>
            <person name="Martienssen R."/>
            <person name="Nieduszynski C.A."/>
            <person name="Spatafora J.W."/>
            <person name="Friedman N."/>
            <person name="Dalgaard J.Z."/>
            <person name="Baumann P."/>
            <person name="Niki H."/>
            <person name="Regev A."/>
            <person name="Nusbaum C."/>
        </authorList>
    </citation>
    <scope>NUCLEOTIDE SEQUENCE [LARGE SCALE GENOMIC DNA]</scope>
    <source>
        <strain evidence="9">yFS275 / FY16936</strain>
    </source>
</reference>
<dbReference type="InterPro" id="IPR000352">
    <property type="entry name" value="Pep_chain_release_fac_I"/>
</dbReference>
<protein>
    <submittedName>
        <fullName evidence="7">Peptide release factor</fullName>
    </submittedName>
</protein>
<keyword evidence="4" id="KW-0496">Mitochondrion</keyword>
<name>B6JVA1_SCHJY</name>
<feature type="compositionally biased region" description="Basic residues" evidence="5">
    <location>
        <begin position="114"/>
        <end position="126"/>
    </location>
</feature>
<dbReference type="VEuPathDB" id="FungiDB:SJAG_00308"/>
<feature type="region of interest" description="Disordered" evidence="5">
    <location>
        <begin position="106"/>
        <end position="144"/>
    </location>
</feature>
<evidence type="ECO:0000256" key="3">
    <source>
        <dbReference type="ARBA" id="ARBA00022946"/>
    </source>
</evidence>
<evidence type="ECO:0000256" key="1">
    <source>
        <dbReference type="ARBA" id="ARBA00004173"/>
    </source>
</evidence>
<dbReference type="GO" id="GO:0032543">
    <property type="term" value="P:mitochondrial translation"/>
    <property type="evidence" value="ECO:0007669"/>
    <property type="project" value="UniProtKB-ARBA"/>
</dbReference>
<feature type="domain" description="Prokaryotic-type class I peptide chain release factors" evidence="6">
    <location>
        <begin position="34"/>
        <end position="127"/>
    </location>
</feature>
<dbReference type="RefSeq" id="XP_002171595.1">
    <property type="nucleotide sequence ID" value="XM_002171559.2"/>
</dbReference>
<dbReference type="JaponicusDB" id="SJAG_00308">
    <property type="gene designation" value="pth3"/>
</dbReference>
<evidence type="ECO:0000313" key="8">
    <source>
        <dbReference type="JaponicusDB" id="SJAG_00308"/>
    </source>
</evidence>
<sequence length="144" mass="17068">MKRLFGWRLFESMAFIARRQSFVYPAFIQQRFYHLVEADLDETFIRGHGPGGQKINKTSIVCQLRHKPSGLIVRCQETRSREQNRKIARKRLAEKLDLLANGEKSRLAQDRQRILRRKRQHAKRSREKYSLTTDEDDGNKIPTE</sequence>
<evidence type="ECO:0000313" key="7">
    <source>
        <dbReference type="EMBL" id="EEB05302.1"/>
    </source>
</evidence>
<evidence type="ECO:0000256" key="4">
    <source>
        <dbReference type="ARBA" id="ARBA00023128"/>
    </source>
</evidence>
<keyword evidence="3" id="KW-0809">Transit peptide</keyword>
<comment type="similarity">
    <text evidence="2">Belongs to the prokaryotic/mitochondrial release factor family.</text>
</comment>
<dbReference type="eggNOG" id="KOG2726">
    <property type="taxonomic scope" value="Eukaryota"/>
</dbReference>
<evidence type="ECO:0000313" key="9">
    <source>
        <dbReference type="Proteomes" id="UP000001744"/>
    </source>
</evidence>
<dbReference type="STRING" id="402676.B6JVA1"/>
<dbReference type="SUPFAM" id="SSF75620">
    <property type="entry name" value="Release factor"/>
    <property type="match status" value="1"/>
</dbReference>
<dbReference type="InterPro" id="IPR052405">
    <property type="entry name" value="Mito_Transl_Release_Factor"/>
</dbReference>
<dbReference type="Gene3D" id="3.30.160.20">
    <property type="match status" value="1"/>
</dbReference>
<organism evidence="7 9">
    <name type="scientific">Schizosaccharomyces japonicus (strain yFS275 / FY16936)</name>
    <name type="common">Fission yeast</name>
    <dbReference type="NCBI Taxonomy" id="402676"/>
    <lineage>
        <taxon>Eukaryota</taxon>
        <taxon>Fungi</taxon>
        <taxon>Dikarya</taxon>
        <taxon>Ascomycota</taxon>
        <taxon>Taphrinomycotina</taxon>
        <taxon>Schizosaccharomycetes</taxon>
        <taxon>Schizosaccharomycetales</taxon>
        <taxon>Schizosaccharomycetaceae</taxon>
        <taxon>Schizosaccharomyces</taxon>
    </lineage>
</organism>
<dbReference type="PANTHER" id="PTHR46203">
    <property type="entry name" value="PROBABLE PEPTIDE CHAIN RELEASE FACTOR C12ORF65"/>
    <property type="match status" value="1"/>
</dbReference>
<dbReference type="FunFam" id="3.30.160.20:FF:000065">
    <property type="entry name" value="Peptidyl-tRNA hydrolase domain protein"/>
    <property type="match status" value="1"/>
</dbReference>
<dbReference type="OMA" id="VECHATR"/>
<evidence type="ECO:0000259" key="6">
    <source>
        <dbReference type="Pfam" id="PF00472"/>
    </source>
</evidence>
<dbReference type="Proteomes" id="UP000001744">
    <property type="component" value="Unassembled WGS sequence"/>
</dbReference>
<dbReference type="GO" id="GO:0003747">
    <property type="term" value="F:translation release factor activity"/>
    <property type="evidence" value="ECO:0007669"/>
    <property type="project" value="InterPro"/>
</dbReference>
<dbReference type="AlphaFoldDB" id="B6JVA1"/>
<dbReference type="Pfam" id="PF00472">
    <property type="entry name" value="RF-1"/>
    <property type="match status" value="1"/>
</dbReference>
<keyword evidence="9" id="KW-1185">Reference proteome</keyword>
<evidence type="ECO:0000256" key="5">
    <source>
        <dbReference type="SAM" id="MobiDB-lite"/>
    </source>
</evidence>
<dbReference type="OrthoDB" id="277888at2759"/>
<dbReference type="GeneID" id="7049620"/>
<proteinExistence type="inferred from homology"/>
<gene>
    <name evidence="8" type="primary">pth3</name>
    <name evidence="7" type="ORF">SJAG_00308</name>
</gene>
<evidence type="ECO:0000256" key="2">
    <source>
        <dbReference type="ARBA" id="ARBA00010835"/>
    </source>
</evidence>
<comment type="subcellular location">
    <subcellularLocation>
        <location evidence="1">Mitochondrion</location>
    </subcellularLocation>
</comment>
<dbReference type="InterPro" id="IPR045853">
    <property type="entry name" value="Pep_chain_release_fac_I_sf"/>
</dbReference>
<dbReference type="GO" id="GO:0005739">
    <property type="term" value="C:mitochondrion"/>
    <property type="evidence" value="ECO:0000318"/>
    <property type="project" value="GO_Central"/>
</dbReference>